<dbReference type="GO" id="GO:0006790">
    <property type="term" value="P:sulfur compound metabolic process"/>
    <property type="evidence" value="ECO:0007669"/>
    <property type="project" value="TreeGrafter"/>
</dbReference>
<evidence type="ECO:0000256" key="16">
    <source>
        <dbReference type="SAM" id="Coils"/>
    </source>
</evidence>
<evidence type="ECO:0000313" key="20">
    <source>
        <dbReference type="EMBL" id="OAL67475.1"/>
    </source>
</evidence>
<dbReference type="Pfam" id="PF11735">
    <property type="entry name" value="CAP59_mtransfer"/>
    <property type="match status" value="1"/>
</dbReference>
<feature type="coiled-coil region" evidence="16">
    <location>
        <begin position="44"/>
        <end position="71"/>
    </location>
</feature>
<dbReference type="Gene3D" id="3.40.50.80">
    <property type="entry name" value="Nucleotide-binding domain of ferredoxin-NADP reductase (FNR) module"/>
    <property type="match status" value="1"/>
</dbReference>
<dbReference type="SUPFAM" id="SSF63380">
    <property type="entry name" value="Riboflavin synthase domain-like"/>
    <property type="match status" value="1"/>
</dbReference>
<dbReference type="PANTHER" id="PTHR19372:SF7">
    <property type="entry name" value="SULFITE OXIDASE, MITOCHONDRIAL"/>
    <property type="match status" value="1"/>
</dbReference>
<evidence type="ECO:0000256" key="5">
    <source>
        <dbReference type="ARBA" id="ARBA00006253"/>
    </source>
</evidence>
<dbReference type="InterPro" id="IPR001199">
    <property type="entry name" value="Cyt_B5-like_heme/steroid-bd"/>
</dbReference>
<dbReference type="InterPro" id="IPR017927">
    <property type="entry name" value="FAD-bd_FR_type"/>
</dbReference>
<keyword evidence="16" id="KW-0175">Coiled coil</keyword>
<dbReference type="Pfam" id="PF00175">
    <property type="entry name" value="NAD_binding_1"/>
    <property type="match status" value="1"/>
</dbReference>
<evidence type="ECO:0000259" key="18">
    <source>
        <dbReference type="PROSITE" id="PS50255"/>
    </source>
</evidence>
<dbReference type="InterPro" id="IPR017938">
    <property type="entry name" value="Riboflavin_synthase-like_b-brl"/>
</dbReference>
<evidence type="ECO:0000256" key="15">
    <source>
        <dbReference type="ARBA" id="ARBA00049155"/>
    </source>
</evidence>
<dbReference type="PRINTS" id="PR00407">
    <property type="entry name" value="EUMOPTERIN"/>
</dbReference>
<dbReference type="InterPro" id="IPR001433">
    <property type="entry name" value="OxRdtase_FAD/NAD-bd"/>
</dbReference>
<dbReference type="GO" id="GO:0030151">
    <property type="term" value="F:molybdenum ion binding"/>
    <property type="evidence" value="ECO:0007669"/>
    <property type="project" value="InterPro"/>
</dbReference>
<keyword evidence="11" id="KW-0479">Metal-binding</keyword>
<dbReference type="Pfam" id="PF00173">
    <property type="entry name" value="Cyt-b5"/>
    <property type="match status" value="1"/>
</dbReference>
<evidence type="ECO:0000256" key="14">
    <source>
        <dbReference type="ARBA" id="ARBA00023063"/>
    </source>
</evidence>
<dbReference type="VEuPathDB" id="FungiDB:TERG_05789"/>
<dbReference type="InterPro" id="IPR005066">
    <property type="entry name" value="MoCF_OxRdtse_dimer"/>
</dbReference>
<comment type="cofactor">
    <cofactor evidence="3">
        <name>FAD</name>
        <dbReference type="ChEBI" id="CHEBI:57692"/>
    </cofactor>
</comment>
<evidence type="ECO:0000256" key="10">
    <source>
        <dbReference type="ARBA" id="ARBA00022630"/>
    </source>
</evidence>
<dbReference type="Pfam" id="PF00174">
    <property type="entry name" value="Oxidored_molyb"/>
    <property type="match status" value="1"/>
</dbReference>
<dbReference type="PRINTS" id="PR00406">
    <property type="entry name" value="CYTB5RDTASE"/>
</dbReference>
<organism evidence="20 21">
    <name type="scientific">Trichophyton rubrum</name>
    <name type="common">Athlete's foot fungus</name>
    <name type="synonym">Epidermophyton rubrum</name>
    <dbReference type="NCBI Taxonomy" id="5551"/>
    <lineage>
        <taxon>Eukaryota</taxon>
        <taxon>Fungi</taxon>
        <taxon>Dikarya</taxon>
        <taxon>Ascomycota</taxon>
        <taxon>Pezizomycotina</taxon>
        <taxon>Eurotiomycetes</taxon>
        <taxon>Eurotiomycetidae</taxon>
        <taxon>Onygenales</taxon>
        <taxon>Arthrodermataceae</taxon>
        <taxon>Trichophyton</taxon>
    </lineage>
</organism>
<dbReference type="VEuPathDB" id="FungiDB:TERG_07502"/>
<comment type="catalytic activity">
    <reaction evidence="15">
        <text>nitrite + NADP(+) + H2O = nitrate + NADPH + H(+)</text>
        <dbReference type="Rhea" id="RHEA:19061"/>
        <dbReference type="ChEBI" id="CHEBI:15377"/>
        <dbReference type="ChEBI" id="CHEBI:15378"/>
        <dbReference type="ChEBI" id="CHEBI:16301"/>
        <dbReference type="ChEBI" id="CHEBI:17632"/>
        <dbReference type="ChEBI" id="CHEBI:57783"/>
        <dbReference type="ChEBI" id="CHEBI:58349"/>
        <dbReference type="EC" id="1.7.1.3"/>
    </reaction>
</comment>
<feature type="region of interest" description="Disordered" evidence="17">
    <location>
        <begin position="119"/>
        <end position="143"/>
    </location>
</feature>
<evidence type="ECO:0000256" key="13">
    <source>
        <dbReference type="ARBA" id="ARBA00023002"/>
    </source>
</evidence>
<dbReference type="GO" id="GO:0020037">
    <property type="term" value="F:heme binding"/>
    <property type="evidence" value="ECO:0007669"/>
    <property type="project" value="TreeGrafter"/>
</dbReference>
<keyword evidence="12" id="KW-0274">FAD</keyword>
<dbReference type="InterPro" id="IPR036374">
    <property type="entry name" value="OxRdtase_Mopterin-bd_sf"/>
</dbReference>
<dbReference type="SMART" id="SM01117">
    <property type="entry name" value="Cyt-b5"/>
    <property type="match status" value="1"/>
</dbReference>
<evidence type="ECO:0000256" key="1">
    <source>
        <dbReference type="ARBA" id="ARBA00001924"/>
    </source>
</evidence>
<evidence type="ECO:0000256" key="2">
    <source>
        <dbReference type="ARBA" id="ARBA00001971"/>
    </source>
</evidence>
<keyword evidence="10" id="KW-0285">Flavoprotein</keyword>
<evidence type="ECO:0000256" key="7">
    <source>
        <dbReference type="ARBA" id="ARBA00012673"/>
    </source>
</evidence>
<feature type="domain" description="Cytochrome b5 heme-binding" evidence="18">
    <location>
        <begin position="619"/>
        <end position="701"/>
    </location>
</feature>
<dbReference type="GO" id="GO:0050464">
    <property type="term" value="F:nitrate reductase (NADPH) activity"/>
    <property type="evidence" value="ECO:0007669"/>
    <property type="project" value="UniProtKB-EC"/>
</dbReference>
<dbReference type="InterPro" id="IPR008335">
    <property type="entry name" value="Mopterin_OxRdtase_euk"/>
</dbReference>
<comment type="cofactor">
    <cofactor evidence="2">
        <name>heme</name>
        <dbReference type="ChEBI" id="CHEBI:30413"/>
    </cofactor>
</comment>
<dbReference type="PROSITE" id="PS51384">
    <property type="entry name" value="FAD_FR"/>
    <property type="match status" value="1"/>
</dbReference>
<evidence type="ECO:0000259" key="19">
    <source>
        <dbReference type="PROSITE" id="PS51384"/>
    </source>
</evidence>
<comment type="subunit">
    <text evidence="6">Homodimer.</text>
</comment>
<evidence type="ECO:0000256" key="4">
    <source>
        <dbReference type="ARBA" id="ARBA00003838"/>
    </source>
</evidence>
<dbReference type="EC" id="1.7.1.3" evidence="7"/>
<dbReference type="Proteomes" id="UP000243015">
    <property type="component" value="Unassembled WGS sequence"/>
</dbReference>
<dbReference type="GO" id="GO:0043546">
    <property type="term" value="F:molybdopterin cofactor binding"/>
    <property type="evidence" value="ECO:0007669"/>
    <property type="project" value="TreeGrafter"/>
</dbReference>
<evidence type="ECO:0000256" key="12">
    <source>
        <dbReference type="ARBA" id="ARBA00022827"/>
    </source>
</evidence>
<dbReference type="InterPro" id="IPR021047">
    <property type="entry name" value="Mannosyltransferase_CMT1"/>
</dbReference>
<dbReference type="Gene3D" id="2.60.40.650">
    <property type="match status" value="1"/>
</dbReference>
<comment type="function">
    <text evidence="4">Nitrate reductase is a key enzyme involved in the first step of nitrate assimilation in plants, fungi and bacteria.</text>
</comment>
<comment type="caution">
    <text evidence="20">The sequence shown here is derived from an EMBL/GenBank/DDBJ whole genome shotgun (WGS) entry which is preliminary data.</text>
</comment>
<dbReference type="Gene3D" id="2.40.30.10">
    <property type="entry name" value="Translation factors"/>
    <property type="match status" value="1"/>
</dbReference>
<dbReference type="SUPFAM" id="SSF81296">
    <property type="entry name" value="E set domains"/>
    <property type="match status" value="1"/>
</dbReference>
<dbReference type="InterPro" id="IPR008333">
    <property type="entry name" value="Cbr1-like_FAD-bd_dom"/>
</dbReference>
<keyword evidence="13" id="KW-0560">Oxidoreductase</keyword>
<dbReference type="CDD" id="cd06183">
    <property type="entry name" value="cyt_b5_reduct_like"/>
    <property type="match status" value="1"/>
</dbReference>
<dbReference type="PROSITE" id="PS50255">
    <property type="entry name" value="CYTOCHROME_B5_2"/>
    <property type="match status" value="1"/>
</dbReference>
<evidence type="ECO:0000256" key="6">
    <source>
        <dbReference type="ARBA" id="ARBA00011738"/>
    </source>
</evidence>
<dbReference type="SUPFAM" id="SSF55856">
    <property type="entry name" value="Cytochrome b5-like heme/steroid binding domain"/>
    <property type="match status" value="1"/>
</dbReference>
<keyword evidence="9" id="KW-0500">Molybdenum</keyword>
<evidence type="ECO:0000256" key="17">
    <source>
        <dbReference type="SAM" id="MobiDB-lite"/>
    </source>
</evidence>
<dbReference type="InterPro" id="IPR036400">
    <property type="entry name" value="Cyt_B5-like_heme/steroid_sf"/>
</dbReference>
<protein>
    <recommendedName>
        <fullName evidence="8">Nitrate reductase [NADPH]</fullName>
        <ecNumber evidence="7">1.7.1.3</ecNumber>
    </recommendedName>
</protein>
<accession>A0A178F697</accession>
<dbReference type="InterPro" id="IPR000572">
    <property type="entry name" value="OxRdtase_Mopterin-bd_dom"/>
</dbReference>
<proteinExistence type="inferred from homology"/>
<evidence type="ECO:0000256" key="8">
    <source>
        <dbReference type="ARBA" id="ARBA00015499"/>
    </source>
</evidence>
<name>A0A178F697_TRIRU</name>
<dbReference type="SUPFAM" id="SSF56524">
    <property type="entry name" value="Oxidoreductase molybdopterin-binding domain"/>
    <property type="match status" value="1"/>
</dbReference>
<dbReference type="PANTHER" id="PTHR19372">
    <property type="entry name" value="SULFITE REDUCTASE"/>
    <property type="match status" value="1"/>
</dbReference>
<dbReference type="Gene3D" id="3.90.420.10">
    <property type="entry name" value="Oxidoreductase, molybdopterin-binding domain"/>
    <property type="match status" value="1"/>
</dbReference>
<dbReference type="Pfam" id="PF00970">
    <property type="entry name" value="FAD_binding_6"/>
    <property type="match status" value="1"/>
</dbReference>
<gene>
    <name evidence="20" type="ORF">A7C99_1339</name>
</gene>
<comment type="similarity">
    <text evidence="5">Belongs to the nitrate reductase family.</text>
</comment>
<reference evidence="20 21" key="1">
    <citation type="submission" date="2016-05" db="EMBL/GenBank/DDBJ databases">
        <title>Genome sequencing of Trichophyton rubrum CMCC(F)T1i isolated from hair.</title>
        <authorList>
            <person name="Zhan P."/>
            <person name="Tao Y."/>
            <person name="Liu W."/>
        </authorList>
    </citation>
    <scope>NUCLEOTIDE SEQUENCE [LARGE SCALE GENOMIC DNA]</scope>
    <source>
        <strain evidence="21">CMCC(F)T1i</strain>
    </source>
</reference>
<evidence type="ECO:0000313" key="21">
    <source>
        <dbReference type="Proteomes" id="UP000243015"/>
    </source>
</evidence>
<evidence type="ECO:0000256" key="3">
    <source>
        <dbReference type="ARBA" id="ARBA00001974"/>
    </source>
</evidence>
<evidence type="ECO:0000256" key="9">
    <source>
        <dbReference type="ARBA" id="ARBA00022505"/>
    </source>
</evidence>
<dbReference type="EMBL" id="LHPM01000010">
    <property type="protein sequence ID" value="OAL67475.1"/>
    <property type="molecule type" value="Genomic_DNA"/>
</dbReference>
<feature type="domain" description="FAD-binding FR-type" evidence="19">
    <location>
        <begin position="734"/>
        <end position="846"/>
    </location>
</feature>
<dbReference type="VEuPathDB" id="FungiDB:TERG_07501"/>
<evidence type="ECO:0000256" key="11">
    <source>
        <dbReference type="ARBA" id="ARBA00022723"/>
    </source>
</evidence>
<sequence>MPSTKHPGASDLEILNEPDWTRTHSHRVGTRGRDARFMGVTHRGDEYHDELEEVDEKIQELREKVARGELVTVRDIMIDQKDFHLERPEVHPDYWRYVLHTTESFIKYGQPWPINRKTESEEKGKVAEAGKREPEKEKLKPTSEEEALLEFLRHEQQYRSSMQVNDGKGSCPIRDETPEKIDETDQFSPDNWIPRSDKLIRLTGKHPMNAEPDLTTLFEAGIITPSPIHYVRNHGAVPHLLWENHELEVTTDKHVIYSMDNLKQSFESVNIPVFLACDGSRRKELNMIKRTRAFNFTGASASCSYWKGVLLRDVLLDAGVENLMKKKPNERLWVNYEGADELSEGKYATCVPLEYVMDPINDVMLAYEMNDHPIPPDHGYPLRLILPGWVGARSIKWLAKVWITENENNSHYHIYDNRQLPSFITDTESEIAQLMYHHPSTICNEQMLNSIIVKPAQGEKIDLVDVKKGTMYRVMGFAYSGSGDEIDKVEISLNGGETWLYCSRKYPDNPIRHGKKFWTWLHWHIDLDITKLIRAQSILVRAFDSHKNTQPREPVWNIAGMMNNCWYEVKPEIFDSPENEEAYILFRHPVDAGSGTSGWRKPSTEEQMEEIKRNASSPEKQFTRQEIEKHHTETDCWIVVNGNVYDATKVLSWHPGGKGAIMAHAGIVHWDTTEEFGSIHDNYAQDKLKGISPPNDRGKVTQKAMDHMMKDTEQKKNERLKLRDRDSKVALDNHRWVQARLVSKKALSADTRRYTFNLPSQATELGLETGQHVQVGFHFKDSLVVRPYTPVHPILNEEYDGTFDLVVKTYFPNKDQPGGTMSNILDCLRDGEEIEVKGPSGEIRYHGNGCFSVDGKEYNFDNVSLILGGSGVTPGYQVITKILRNGNDKTKIRVIDGNKTENDILLRQDLDEFSQKHGDQFEIVHVLSNPSSDWKGLKGHVNDDIIRKHSFEPGLNAWKRKHEANDPGVPNFQEALLGTAKRHRDIAGQWITCLDNGEAGFAITIDAAHATTMRLSRYFYRRLRRLPVAMALVAILWSFAEVLWVEQALVYQLRSEPGSLGDEKIYITGIHWNNEKILREAWIPALVELVQAIGRDNVFVSLHESGSWDDSKGQLRYLDAVLAQNNIPRRILLNDTTHLDEISKPPASSGWIETPTGQTELRRIPYLANLRNSVMEPLYELKEAGIVFDKVLFLNDVVFNTLDIRRLLSTRGGRFAAACSLDFSKPPKFYDTFALRDSEGHDQLMQTWPYFRSRVSRRAIKYSEPIPVKSCWNGAVAMDSSPFYQNPPLKFRGISDGLAKSHLEGSECCLIHADNPLSDNKGVWLNPNVRVGYNIPAYTAVNPEKMSWLSTSSILSGLWKNRILRWFTTPWFTEYTVRKRLSQYQREGLGDTEAGSFCLINEMQVLVANGWAHR</sequence>
<dbReference type="InterPro" id="IPR039261">
    <property type="entry name" value="FNR_nucleotide-bd"/>
</dbReference>
<dbReference type="SUPFAM" id="SSF52343">
    <property type="entry name" value="Ferredoxin reductase-like, C-terminal NADP-linked domain"/>
    <property type="match status" value="1"/>
</dbReference>
<dbReference type="InterPro" id="IPR014756">
    <property type="entry name" value="Ig_E-set"/>
</dbReference>
<dbReference type="Gene3D" id="3.10.120.10">
    <property type="entry name" value="Cytochrome b5-like heme/steroid binding domain"/>
    <property type="match status" value="1"/>
</dbReference>
<dbReference type="GO" id="GO:0008482">
    <property type="term" value="F:sulfite oxidase activity"/>
    <property type="evidence" value="ECO:0007669"/>
    <property type="project" value="TreeGrafter"/>
</dbReference>
<dbReference type="Pfam" id="PF03404">
    <property type="entry name" value="Mo-co_dimer"/>
    <property type="match status" value="1"/>
</dbReference>
<dbReference type="GO" id="GO:0042128">
    <property type="term" value="P:nitrate assimilation"/>
    <property type="evidence" value="ECO:0007669"/>
    <property type="project" value="UniProtKB-KW"/>
</dbReference>
<keyword evidence="14" id="KW-0534">Nitrate assimilation</keyword>
<comment type="cofactor">
    <cofactor evidence="1">
        <name>Mo-molybdopterin</name>
        <dbReference type="ChEBI" id="CHEBI:71302"/>
    </cofactor>
</comment>